<keyword evidence="10" id="KW-1185">Reference proteome</keyword>
<dbReference type="Pfam" id="PF00005">
    <property type="entry name" value="ABC_tran"/>
    <property type="match status" value="1"/>
</dbReference>
<evidence type="ECO:0000256" key="2">
    <source>
        <dbReference type="ARBA" id="ARBA00005417"/>
    </source>
</evidence>
<feature type="domain" description="ABC transporter" evidence="8">
    <location>
        <begin position="4"/>
        <end position="254"/>
    </location>
</feature>
<evidence type="ECO:0000256" key="5">
    <source>
        <dbReference type="ARBA" id="ARBA00022741"/>
    </source>
</evidence>
<evidence type="ECO:0000313" key="9">
    <source>
        <dbReference type="EMBL" id="MFI0795805.1"/>
    </source>
</evidence>
<dbReference type="Gene3D" id="3.40.50.300">
    <property type="entry name" value="P-loop containing nucleotide triphosphate hydrolases"/>
    <property type="match status" value="1"/>
</dbReference>
<keyword evidence="3" id="KW-0813">Transport</keyword>
<accession>A0ABW7SRR1</accession>
<keyword evidence="7" id="KW-0472">Membrane</keyword>
<evidence type="ECO:0000256" key="6">
    <source>
        <dbReference type="ARBA" id="ARBA00022840"/>
    </source>
</evidence>
<comment type="subcellular location">
    <subcellularLocation>
        <location evidence="1">Cell membrane</location>
        <topology evidence="1">Peripheral membrane protein</topology>
    </subcellularLocation>
</comment>
<dbReference type="SUPFAM" id="SSF52540">
    <property type="entry name" value="P-loop containing nucleoside triphosphate hydrolases"/>
    <property type="match status" value="1"/>
</dbReference>
<proteinExistence type="inferred from homology"/>
<reference evidence="9 10" key="1">
    <citation type="submission" date="2024-10" db="EMBL/GenBank/DDBJ databases">
        <title>The Natural Products Discovery Center: Release of the First 8490 Sequenced Strains for Exploring Actinobacteria Biosynthetic Diversity.</title>
        <authorList>
            <person name="Kalkreuter E."/>
            <person name="Kautsar S.A."/>
            <person name="Yang D."/>
            <person name="Bader C.D."/>
            <person name="Teijaro C.N."/>
            <person name="Fluegel L."/>
            <person name="Davis C.M."/>
            <person name="Simpson J.R."/>
            <person name="Lauterbach L."/>
            <person name="Steele A.D."/>
            <person name="Gui C."/>
            <person name="Meng S."/>
            <person name="Li G."/>
            <person name="Viehrig K."/>
            <person name="Ye F."/>
            <person name="Su P."/>
            <person name="Kiefer A.F."/>
            <person name="Nichols A."/>
            <person name="Cepeda A.J."/>
            <person name="Yan W."/>
            <person name="Fan B."/>
            <person name="Jiang Y."/>
            <person name="Adhikari A."/>
            <person name="Zheng C.-J."/>
            <person name="Schuster L."/>
            <person name="Cowan T.M."/>
            <person name="Smanski M.J."/>
            <person name="Chevrette M.G."/>
            <person name="De Carvalho L.P.S."/>
            <person name="Shen B."/>
        </authorList>
    </citation>
    <scope>NUCLEOTIDE SEQUENCE [LARGE SCALE GENOMIC DNA]</scope>
    <source>
        <strain evidence="9 10">NPDC021253</strain>
    </source>
</reference>
<dbReference type="PANTHER" id="PTHR43297">
    <property type="entry name" value="OLIGOPEPTIDE TRANSPORT ATP-BINDING PROTEIN APPD"/>
    <property type="match status" value="1"/>
</dbReference>
<name>A0ABW7SRR1_9ACTN</name>
<protein>
    <submittedName>
        <fullName evidence="9">ABC transporter ATP-binding protein</fullName>
    </submittedName>
</protein>
<comment type="similarity">
    <text evidence="2">Belongs to the ABC transporter superfamily.</text>
</comment>
<keyword evidence="5" id="KW-0547">Nucleotide-binding</keyword>
<dbReference type="InterPro" id="IPR003439">
    <property type="entry name" value="ABC_transporter-like_ATP-bd"/>
</dbReference>
<dbReference type="RefSeq" id="WP_396683359.1">
    <property type="nucleotide sequence ID" value="NZ_JBIRPU010000021.1"/>
</dbReference>
<dbReference type="Pfam" id="PF08352">
    <property type="entry name" value="oligo_HPY"/>
    <property type="match status" value="1"/>
</dbReference>
<dbReference type="InterPro" id="IPR003593">
    <property type="entry name" value="AAA+_ATPase"/>
</dbReference>
<keyword evidence="4" id="KW-1003">Cell membrane</keyword>
<dbReference type="PROSITE" id="PS00211">
    <property type="entry name" value="ABC_TRANSPORTER_1"/>
    <property type="match status" value="1"/>
</dbReference>
<evidence type="ECO:0000259" key="8">
    <source>
        <dbReference type="PROSITE" id="PS50893"/>
    </source>
</evidence>
<dbReference type="InterPro" id="IPR017871">
    <property type="entry name" value="ABC_transporter-like_CS"/>
</dbReference>
<evidence type="ECO:0000313" key="10">
    <source>
        <dbReference type="Proteomes" id="UP001611075"/>
    </source>
</evidence>
<dbReference type="InterPro" id="IPR013563">
    <property type="entry name" value="Oligopep_ABC_C"/>
</dbReference>
<dbReference type="CDD" id="cd03257">
    <property type="entry name" value="ABC_NikE_OppD_transporters"/>
    <property type="match status" value="1"/>
</dbReference>
<keyword evidence="6 9" id="KW-0067">ATP-binding</keyword>
<evidence type="ECO:0000256" key="4">
    <source>
        <dbReference type="ARBA" id="ARBA00022475"/>
    </source>
</evidence>
<dbReference type="Proteomes" id="UP001611075">
    <property type="component" value="Unassembled WGS sequence"/>
</dbReference>
<evidence type="ECO:0000256" key="7">
    <source>
        <dbReference type="ARBA" id="ARBA00023136"/>
    </source>
</evidence>
<gene>
    <name evidence="9" type="ORF">ACH4OY_24445</name>
</gene>
<dbReference type="GO" id="GO:0005524">
    <property type="term" value="F:ATP binding"/>
    <property type="evidence" value="ECO:0007669"/>
    <property type="project" value="UniProtKB-KW"/>
</dbReference>
<dbReference type="PANTHER" id="PTHR43297:SF2">
    <property type="entry name" value="DIPEPTIDE TRANSPORT ATP-BINDING PROTEIN DPPD"/>
    <property type="match status" value="1"/>
</dbReference>
<evidence type="ECO:0000256" key="1">
    <source>
        <dbReference type="ARBA" id="ARBA00004202"/>
    </source>
</evidence>
<evidence type="ECO:0000256" key="3">
    <source>
        <dbReference type="ARBA" id="ARBA00022448"/>
    </source>
</evidence>
<dbReference type="InterPro" id="IPR050388">
    <property type="entry name" value="ABC_Ni/Peptide_Import"/>
</dbReference>
<dbReference type="PROSITE" id="PS50893">
    <property type="entry name" value="ABC_TRANSPORTER_2"/>
    <property type="match status" value="1"/>
</dbReference>
<comment type="caution">
    <text evidence="9">The sequence shown here is derived from an EMBL/GenBank/DDBJ whole genome shotgun (WGS) entry which is preliminary data.</text>
</comment>
<dbReference type="NCBIfam" id="TIGR01727">
    <property type="entry name" value="oligo_HPY"/>
    <property type="match status" value="1"/>
</dbReference>
<dbReference type="EMBL" id="JBIRPU010000021">
    <property type="protein sequence ID" value="MFI0795805.1"/>
    <property type="molecule type" value="Genomic_DNA"/>
</dbReference>
<dbReference type="InterPro" id="IPR027417">
    <property type="entry name" value="P-loop_NTPase"/>
</dbReference>
<sequence>MTLLEIDDLRVSFPGPTGPINAVNGVSLKVDAGQTLAILGESGSGKSVTAQAVMGILDTPPARISGAVRLHGRELLTLPRKQRDRISGEEIGMVFQDAMAALNPVFTVGHQIMEVLRVRRGMSRADARRRAVELVDRVRIPAAKDRVRDYPHQFSGGMRQRIMIALAISLEPDLLIADEPTTALDVTVQAQVMELLAEIQRDSGMGLLLITHDLGVVAEVADDVAVMYAGRLVEQGSVEQIFDGPAHPYTEGLLASMPRVDRRDDVLYAIPGAPPNPARLPAGCPFHLRCPRATDECRTALPLLEVLPANRASACHHHEEVLGATRR</sequence>
<organism evidence="9 10">
    <name type="scientific">Micromonospora rubida</name>
    <dbReference type="NCBI Taxonomy" id="2697657"/>
    <lineage>
        <taxon>Bacteria</taxon>
        <taxon>Bacillati</taxon>
        <taxon>Actinomycetota</taxon>
        <taxon>Actinomycetes</taxon>
        <taxon>Micromonosporales</taxon>
        <taxon>Micromonosporaceae</taxon>
        <taxon>Micromonospora</taxon>
    </lineage>
</organism>
<dbReference type="SMART" id="SM00382">
    <property type="entry name" value="AAA"/>
    <property type="match status" value="1"/>
</dbReference>